<proteinExistence type="predicted"/>
<evidence type="ECO:0000313" key="2">
    <source>
        <dbReference type="Proteomes" id="UP000240572"/>
    </source>
</evidence>
<gene>
    <name evidence="1" type="ORF">B0I18_11398</name>
</gene>
<dbReference type="Proteomes" id="UP000240572">
    <property type="component" value="Unassembled WGS sequence"/>
</dbReference>
<name>A0A2P8CVW7_9BACT</name>
<organism evidence="1 2">
    <name type="scientific">Taibaiella chishuiensis</name>
    <dbReference type="NCBI Taxonomy" id="1434707"/>
    <lineage>
        <taxon>Bacteria</taxon>
        <taxon>Pseudomonadati</taxon>
        <taxon>Bacteroidota</taxon>
        <taxon>Chitinophagia</taxon>
        <taxon>Chitinophagales</taxon>
        <taxon>Chitinophagaceae</taxon>
        <taxon>Taibaiella</taxon>
    </lineage>
</organism>
<accession>A0A2P8CVW7</accession>
<protein>
    <submittedName>
        <fullName evidence="1">Uncharacterized protein</fullName>
    </submittedName>
</protein>
<comment type="caution">
    <text evidence="1">The sequence shown here is derived from an EMBL/GenBank/DDBJ whole genome shotgun (WGS) entry which is preliminary data.</text>
</comment>
<dbReference type="AlphaFoldDB" id="A0A2P8CVW7"/>
<keyword evidence="2" id="KW-1185">Reference proteome</keyword>
<reference evidence="1 2" key="1">
    <citation type="submission" date="2018-03" db="EMBL/GenBank/DDBJ databases">
        <title>Genomic Encyclopedia of Type Strains, Phase III (KMG-III): the genomes of soil and plant-associated and newly described type strains.</title>
        <authorList>
            <person name="Whitman W."/>
        </authorList>
    </citation>
    <scope>NUCLEOTIDE SEQUENCE [LARGE SCALE GENOMIC DNA]</scope>
    <source>
        <strain evidence="1 2">CGMCC 1.12700</strain>
    </source>
</reference>
<dbReference type="EMBL" id="PYGD01000013">
    <property type="protein sequence ID" value="PSK89086.1"/>
    <property type="molecule type" value="Genomic_DNA"/>
</dbReference>
<sequence length="68" mass="8245">MCWSGSKWRYKNRAISAVYEKNSSWVSCYFFIRFIDDQESNFCRSRNSNWELDNASLSFICVIFFFSR</sequence>
<evidence type="ECO:0000313" key="1">
    <source>
        <dbReference type="EMBL" id="PSK89086.1"/>
    </source>
</evidence>